<dbReference type="UniPathway" id="UPA00124"/>
<proteinExistence type="inferred from homology"/>
<feature type="active site" description="Proton acceptor" evidence="5">
    <location>
        <position position="61"/>
    </location>
</feature>
<dbReference type="PANTHER" id="PTHR21047">
    <property type="entry name" value="DTDP-6-DEOXY-D-GLUCOSE-3,5 EPIMERASE"/>
    <property type="match status" value="1"/>
</dbReference>
<sequence length="187" mass="21189">MKVMPTSLPGVLLIQPRVFSDPRGFFMETWQAHRYQLEGIPGRFVQDNYSCSTRGVLRGLHYQLKHPQGKLVYVLQGEVFDVAVDIRQGSPTFGHWTSAVLSGKNHHQLYIPAGFAHGFCVLSETAHFLYKCTDFYEPGDEYGLRWDDPSLGINWPLSAPQLSEKDGQYPTLDSVAQEYLPVAEDLR</sequence>
<dbReference type="AlphaFoldDB" id="W4LMB7"/>
<dbReference type="Pfam" id="PF00908">
    <property type="entry name" value="dTDP_sugar_isom"/>
    <property type="match status" value="1"/>
</dbReference>
<evidence type="ECO:0000256" key="4">
    <source>
        <dbReference type="ARBA" id="ARBA00019595"/>
    </source>
</evidence>
<dbReference type="CDD" id="cd00438">
    <property type="entry name" value="cupin_RmlC"/>
    <property type="match status" value="1"/>
</dbReference>
<dbReference type="GO" id="GO:0000271">
    <property type="term" value="P:polysaccharide biosynthetic process"/>
    <property type="evidence" value="ECO:0007669"/>
    <property type="project" value="TreeGrafter"/>
</dbReference>
<dbReference type="PATRIC" id="fig|1429438.4.peg.3612"/>
<dbReference type="SUPFAM" id="SSF51182">
    <property type="entry name" value="RmlC-like cupins"/>
    <property type="match status" value="1"/>
</dbReference>
<dbReference type="GO" id="GO:0008830">
    <property type="term" value="F:dTDP-4-dehydrorhamnose 3,5-epimerase activity"/>
    <property type="evidence" value="ECO:0007669"/>
    <property type="project" value="UniProtKB-UniRule"/>
</dbReference>
<gene>
    <name evidence="8" type="ORF">ETSY1_18475</name>
</gene>
<dbReference type="Proteomes" id="UP000019141">
    <property type="component" value="Unassembled WGS sequence"/>
</dbReference>
<evidence type="ECO:0000256" key="3">
    <source>
        <dbReference type="ARBA" id="ARBA00012098"/>
    </source>
</evidence>
<evidence type="ECO:0000256" key="5">
    <source>
        <dbReference type="PIRSR" id="PIRSR600888-1"/>
    </source>
</evidence>
<protein>
    <recommendedName>
        <fullName evidence="4 7">dTDP-4-dehydrorhamnose 3,5-epimerase</fullName>
        <ecNumber evidence="3 7">5.1.3.13</ecNumber>
    </recommendedName>
    <alternativeName>
        <fullName evidence="7">Thymidine diphospho-4-keto-rhamnose 3,5-epimerase</fullName>
    </alternativeName>
</protein>
<dbReference type="HOGENOM" id="CLU_090940_1_1_7"/>
<dbReference type="InterPro" id="IPR014710">
    <property type="entry name" value="RmlC-like_jellyroll"/>
</dbReference>
<comment type="caution">
    <text evidence="8">The sequence shown here is derived from an EMBL/GenBank/DDBJ whole genome shotgun (WGS) entry which is preliminary data.</text>
</comment>
<dbReference type="PANTHER" id="PTHR21047:SF2">
    <property type="entry name" value="THYMIDINE DIPHOSPHO-4-KETO-RHAMNOSE 3,5-EPIMERASE"/>
    <property type="match status" value="1"/>
</dbReference>
<evidence type="ECO:0000256" key="2">
    <source>
        <dbReference type="ARBA" id="ARBA00001997"/>
    </source>
</evidence>
<comment type="function">
    <text evidence="2 7">Catalyzes the epimerization of the C3' and C5'positions of dTDP-6-deoxy-D-xylo-4-hexulose, forming dTDP-6-deoxy-L-lyxo-4-hexulose.</text>
</comment>
<comment type="pathway">
    <text evidence="7">Carbohydrate biosynthesis; dTDP-L-rhamnose biosynthesis.</text>
</comment>
<comment type="catalytic activity">
    <reaction evidence="1 7">
        <text>dTDP-4-dehydro-6-deoxy-alpha-D-glucose = dTDP-4-dehydro-beta-L-rhamnose</text>
        <dbReference type="Rhea" id="RHEA:16969"/>
        <dbReference type="ChEBI" id="CHEBI:57649"/>
        <dbReference type="ChEBI" id="CHEBI:62830"/>
        <dbReference type="EC" id="5.1.3.13"/>
    </reaction>
</comment>
<comment type="subunit">
    <text evidence="7">Homodimer.</text>
</comment>
<accession>W4LMB7</accession>
<comment type="similarity">
    <text evidence="7">Belongs to the dTDP-4-dehydrorhamnose 3,5-epimerase family.</text>
</comment>
<dbReference type="GO" id="GO:0019305">
    <property type="term" value="P:dTDP-rhamnose biosynthetic process"/>
    <property type="evidence" value="ECO:0007669"/>
    <property type="project" value="UniProtKB-UniRule"/>
</dbReference>
<name>W4LMB7_ENTF1</name>
<evidence type="ECO:0000256" key="6">
    <source>
        <dbReference type="PIRSR" id="PIRSR600888-3"/>
    </source>
</evidence>
<feature type="active site" description="Proton donor" evidence="5">
    <location>
        <position position="130"/>
    </location>
</feature>
<evidence type="ECO:0000313" key="9">
    <source>
        <dbReference type="Proteomes" id="UP000019141"/>
    </source>
</evidence>
<dbReference type="EC" id="5.1.3.13" evidence="3 7"/>
<dbReference type="EMBL" id="AZHW01000548">
    <property type="protein sequence ID" value="ETW98506.1"/>
    <property type="molecule type" value="Genomic_DNA"/>
</dbReference>
<keyword evidence="9" id="KW-1185">Reference proteome</keyword>
<dbReference type="InterPro" id="IPR000888">
    <property type="entry name" value="RmlC-like"/>
</dbReference>
<evidence type="ECO:0000256" key="7">
    <source>
        <dbReference type="RuleBase" id="RU364069"/>
    </source>
</evidence>
<feature type="site" description="Participates in a stacking interaction with the thymidine ring of dTDP-4-oxo-6-deoxyglucose" evidence="6">
    <location>
        <position position="136"/>
    </location>
</feature>
<organism evidence="8 9">
    <name type="scientific">Entotheonella factor</name>
    <dbReference type="NCBI Taxonomy" id="1429438"/>
    <lineage>
        <taxon>Bacteria</taxon>
        <taxon>Pseudomonadati</taxon>
        <taxon>Nitrospinota/Tectimicrobiota group</taxon>
        <taxon>Candidatus Tectimicrobiota</taxon>
        <taxon>Candidatus Entotheonellia</taxon>
        <taxon>Candidatus Entotheonellales</taxon>
        <taxon>Candidatus Entotheonellaceae</taxon>
        <taxon>Candidatus Entotheonella</taxon>
    </lineage>
</organism>
<evidence type="ECO:0000313" key="8">
    <source>
        <dbReference type="EMBL" id="ETW98506.1"/>
    </source>
</evidence>
<reference evidence="8 9" key="1">
    <citation type="journal article" date="2014" name="Nature">
        <title>An environmental bacterial taxon with a large and distinct metabolic repertoire.</title>
        <authorList>
            <person name="Wilson M.C."/>
            <person name="Mori T."/>
            <person name="Ruckert C."/>
            <person name="Uria A.R."/>
            <person name="Helf M.J."/>
            <person name="Takada K."/>
            <person name="Gernert C."/>
            <person name="Steffens U.A."/>
            <person name="Heycke N."/>
            <person name="Schmitt S."/>
            <person name="Rinke C."/>
            <person name="Helfrich E.J."/>
            <person name="Brachmann A.O."/>
            <person name="Gurgui C."/>
            <person name="Wakimoto T."/>
            <person name="Kracht M."/>
            <person name="Crusemann M."/>
            <person name="Hentschel U."/>
            <person name="Abe I."/>
            <person name="Matsunaga S."/>
            <person name="Kalinowski J."/>
            <person name="Takeyama H."/>
            <person name="Piel J."/>
        </authorList>
    </citation>
    <scope>NUCLEOTIDE SEQUENCE [LARGE SCALE GENOMIC DNA]</scope>
    <source>
        <strain evidence="9">TSY1</strain>
    </source>
</reference>
<dbReference type="InterPro" id="IPR011051">
    <property type="entry name" value="RmlC_Cupin_sf"/>
</dbReference>
<dbReference type="NCBIfam" id="TIGR01221">
    <property type="entry name" value="rmlC"/>
    <property type="match status" value="1"/>
</dbReference>
<keyword evidence="7" id="KW-0413">Isomerase</keyword>
<dbReference type="GO" id="GO:0005829">
    <property type="term" value="C:cytosol"/>
    <property type="evidence" value="ECO:0007669"/>
    <property type="project" value="TreeGrafter"/>
</dbReference>
<evidence type="ECO:0000256" key="1">
    <source>
        <dbReference type="ARBA" id="ARBA00001298"/>
    </source>
</evidence>
<dbReference type="Gene3D" id="2.60.120.10">
    <property type="entry name" value="Jelly Rolls"/>
    <property type="match status" value="1"/>
</dbReference>